<feature type="domain" description="DinB-like" evidence="1">
    <location>
        <begin position="10"/>
        <end position="142"/>
    </location>
</feature>
<dbReference type="SUPFAM" id="SSF109854">
    <property type="entry name" value="DinB/YfiT-like putative metalloenzymes"/>
    <property type="match status" value="1"/>
</dbReference>
<sequence>MEKLFNVILQNRKAFHEIIKETPKEQLLHIPEGFRNNIWWNIAHAVVTQQVLLYKFSGVPMKIDEELVTKFRKGTVPDGTADDDEIEKITDLIVTSVEWAQKDYKNGVFKAYNEYTTSAKVTLSNVEDAIAFVAFHEGLHRGAVIALQKMVMLKEA</sequence>
<reference evidence="2 3" key="1">
    <citation type="submission" date="2016-10" db="EMBL/GenBank/DDBJ databases">
        <authorList>
            <person name="de Groot N.N."/>
        </authorList>
    </citation>
    <scope>NUCLEOTIDE SEQUENCE [LARGE SCALE GENOMIC DNA]</scope>
    <source>
        <strain evidence="2 3">DSM 19886</strain>
    </source>
</reference>
<evidence type="ECO:0000313" key="3">
    <source>
        <dbReference type="Proteomes" id="UP000199440"/>
    </source>
</evidence>
<accession>A0A1G9LVS9</accession>
<name>A0A1G9LVS9_9FLAO</name>
<dbReference type="Proteomes" id="UP000199440">
    <property type="component" value="Unassembled WGS sequence"/>
</dbReference>
<dbReference type="OrthoDB" id="4295522at2"/>
<gene>
    <name evidence="2" type="ORF">SAMN04488514_102237</name>
</gene>
<dbReference type="InterPro" id="IPR024775">
    <property type="entry name" value="DinB-like"/>
</dbReference>
<protein>
    <submittedName>
        <fullName evidence="2">DinB superfamily protein</fullName>
    </submittedName>
</protein>
<dbReference type="STRING" id="192904.SAMN04488514_102237"/>
<evidence type="ECO:0000259" key="1">
    <source>
        <dbReference type="Pfam" id="PF12867"/>
    </source>
</evidence>
<dbReference type="Gene3D" id="1.20.120.450">
    <property type="entry name" value="dinb family like domain"/>
    <property type="match status" value="1"/>
</dbReference>
<keyword evidence="3" id="KW-1185">Reference proteome</keyword>
<evidence type="ECO:0000313" key="2">
    <source>
        <dbReference type="EMBL" id="SDL65545.1"/>
    </source>
</evidence>
<dbReference type="EMBL" id="FNGV01000002">
    <property type="protein sequence ID" value="SDL65545.1"/>
    <property type="molecule type" value="Genomic_DNA"/>
</dbReference>
<dbReference type="Pfam" id="PF12867">
    <property type="entry name" value="DinB_2"/>
    <property type="match status" value="1"/>
</dbReference>
<dbReference type="RefSeq" id="WP_089886644.1">
    <property type="nucleotide sequence ID" value="NZ_FNGV01000002.1"/>
</dbReference>
<dbReference type="AlphaFoldDB" id="A0A1G9LVS9"/>
<organism evidence="2 3">
    <name type="scientific">Kriegella aquimaris</name>
    <dbReference type="NCBI Taxonomy" id="192904"/>
    <lineage>
        <taxon>Bacteria</taxon>
        <taxon>Pseudomonadati</taxon>
        <taxon>Bacteroidota</taxon>
        <taxon>Flavobacteriia</taxon>
        <taxon>Flavobacteriales</taxon>
        <taxon>Flavobacteriaceae</taxon>
        <taxon>Kriegella</taxon>
    </lineage>
</organism>
<dbReference type="InterPro" id="IPR034660">
    <property type="entry name" value="DinB/YfiT-like"/>
</dbReference>
<proteinExistence type="predicted"/>